<dbReference type="VEuPathDB" id="FungiDB:F4678DRAFT_90428"/>
<gene>
    <name evidence="4" type="ORF">NPX13_g8155</name>
</gene>
<dbReference type="Proteomes" id="UP001148614">
    <property type="component" value="Unassembled WGS sequence"/>
</dbReference>
<protein>
    <recommendedName>
        <fullName evidence="3">DUF6594 domain-containing protein</fullName>
    </recommendedName>
</protein>
<proteinExistence type="predicted"/>
<dbReference type="PANTHER" id="PTHR34502">
    <property type="entry name" value="DUF6594 DOMAIN-CONTAINING PROTEIN-RELATED"/>
    <property type="match status" value="1"/>
</dbReference>
<reference evidence="4" key="1">
    <citation type="submission" date="2022-07" db="EMBL/GenBank/DDBJ databases">
        <title>Genome Sequence of Xylaria arbuscula.</title>
        <authorList>
            <person name="Buettner E."/>
        </authorList>
    </citation>
    <scope>NUCLEOTIDE SEQUENCE</scope>
    <source>
        <strain evidence="4">VT107</strain>
    </source>
</reference>
<evidence type="ECO:0000256" key="2">
    <source>
        <dbReference type="SAM" id="Phobius"/>
    </source>
</evidence>
<evidence type="ECO:0000256" key="1">
    <source>
        <dbReference type="SAM" id="Coils"/>
    </source>
</evidence>
<name>A0A9W8N952_9PEZI</name>
<feature type="transmembrane region" description="Helical" evidence="2">
    <location>
        <begin position="211"/>
        <end position="233"/>
    </location>
</feature>
<keyword evidence="1" id="KW-0175">Coiled coil</keyword>
<dbReference type="AlphaFoldDB" id="A0A9W8N952"/>
<evidence type="ECO:0000259" key="3">
    <source>
        <dbReference type="Pfam" id="PF20237"/>
    </source>
</evidence>
<keyword evidence="2" id="KW-1133">Transmembrane helix</keyword>
<keyword evidence="2" id="KW-0812">Transmembrane</keyword>
<organism evidence="4 5">
    <name type="scientific">Xylaria arbuscula</name>
    <dbReference type="NCBI Taxonomy" id="114810"/>
    <lineage>
        <taxon>Eukaryota</taxon>
        <taxon>Fungi</taxon>
        <taxon>Dikarya</taxon>
        <taxon>Ascomycota</taxon>
        <taxon>Pezizomycotina</taxon>
        <taxon>Sordariomycetes</taxon>
        <taxon>Xylariomycetidae</taxon>
        <taxon>Xylariales</taxon>
        <taxon>Xylariaceae</taxon>
        <taxon>Xylaria</taxon>
    </lineage>
</organism>
<keyword evidence="5" id="KW-1185">Reference proteome</keyword>
<dbReference type="InterPro" id="IPR046529">
    <property type="entry name" value="DUF6594"/>
</dbReference>
<dbReference type="Pfam" id="PF20237">
    <property type="entry name" value="DUF6594"/>
    <property type="match status" value="1"/>
</dbReference>
<feature type="transmembrane region" description="Helical" evidence="2">
    <location>
        <begin position="266"/>
        <end position="283"/>
    </location>
</feature>
<sequence>MSIQNQRFYIDGFPSLAAFIASDGDKSAAIFKRFNRLAARNLLALQSELAELESRLDHYDQEDQTNRETMQSLRNWQDYKARADNEPERMELMAKIKTTMREYRTEGEALIIESTLARVSPPDRKTLKAFRFNFFHGRPGEEGTFPTLGGHSSNLYDDPDDLVALHVTEDSDRLTMFVKDNFGFLFQEEAPNGGSGVPDVGYASGRKIASFIAYLSTVLAVLLLFGAILVLYKVNSNDVKLGLIALFTLLFAASTGLLTNAKRSEVFASTAAYAAVLVVFVSGDLGGSGGQAAQNTTVSSGF</sequence>
<evidence type="ECO:0000313" key="4">
    <source>
        <dbReference type="EMBL" id="KAJ3563560.1"/>
    </source>
</evidence>
<feature type="coiled-coil region" evidence="1">
    <location>
        <begin position="35"/>
        <end position="62"/>
    </location>
</feature>
<dbReference type="EMBL" id="JANPWZ010001742">
    <property type="protein sequence ID" value="KAJ3563560.1"/>
    <property type="molecule type" value="Genomic_DNA"/>
</dbReference>
<accession>A0A9W8N952</accession>
<feature type="transmembrane region" description="Helical" evidence="2">
    <location>
        <begin position="239"/>
        <end position="259"/>
    </location>
</feature>
<feature type="domain" description="DUF6594" evidence="3">
    <location>
        <begin position="13"/>
        <end position="278"/>
    </location>
</feature>
<dbReference type="PANTHER" id="PTHR34502:SF4">
    <property type="entry name" value="DUF6594 DOMAIN-CONTAINING PROTEIN"/>
    <property type="match status" value="1"/>
</dbReference>
<comment type="caution">
    <text evidence="4">The sequence shown here is derived from an EMBL/GenBank/DDBJ whole genome shotgun (WGS) entry which is preliminary data.</text>
</comment>
<evidence type="ECO:0000313" key="5">
    <source>
        <dbReference type="Proteomes" id="UP001148614"/>
    </source>
</evidence>
<keyword evidence="2" id="KW-0472">Membrane</keyword>